<dbReference type="PATRIC" id="fig|1177179.3.peg.1639"/>
<name>L0WFJ9_9GAMM</name>
<dbReference type="STRING" id="1177179.A11A3_08210"/>
<comment type="caution">
    <text evidence="2">The sequence shown here is derived from an EMBL/GenBank/DDBJ whole genome shotgun (WGS) entry which is preliminary data.</text>
</comment>
<feature type="transmembrane region" description="Helical" evidence="1">
    <location>
        <begin position="51"/>
        <end position="69"/>
    </location>
</feature>
<protein>
    <submittedName>
        <fullName evidence="2">Uncharacterized protein</fullName>
    </submittedName>
</protein>
<dbReference type="RefSeq" id="WP_008928821.1">
    <property type="nucleotide sequence ID" value="NZ_AMRJ01000010.1"/>
</dbReference>
<dbReference type="Proteomes" id="UP000010164">
    <property type="component" value="Unassembled WGS sequence"/>
</dbReference>
<gene>
    <name evidence="2" type="ORF">A11A3_08210</name>
</gene>
<feature type="transmembrane region" description="Helical" evidence="1">
    <location>
        <begin position="130"/>
        <end position="153"/>
    </location>
</feature>
<keyword evidence="1" id="KW-0812">Transmembrane</keyword>
<evidence type="ECO:0000313" key="2">
    <source>
        <dbReference type="EMBL" id="EKF74595.1"/>
    </source>
</evidence>
<sequence>MPAASRRLSLLWFSVLSAPMLIGLAIAGLIHFGHYQAVSQVLPTETLRTGAIGAMALMLVSAGSLRGVILNPQALVSRGLAGKPAPATPDAQQACAVQLVQTGMFLLLGVLDTVAMAVIAFSLLQGDLLLALINGVYSLLLAVMAKPDFGALIEATNRQLRRG</sequence>
<dbReference type="AlphaFoldDB" id="L0WFJ9"/>
<keyword evidence="3" id="KW-1185">Reference proteome</keyword>
<proteinExistence type="predicted"/>
<keyword evidence="1" id="KW-1133">Transmembrane helix</keyword>
<reference evidence="2 3" key="1">
    <citation type="journal article" date="2012" name="J. Bacteriol.">
        <title>Genome Sequence of the Alkane-Degrading Bacterium Alcanivorax hongdengensis Type Strain A-11-3.</title>
        <authorList>
            <person name="Lai Q."/>
            <person name="Shao Z."/>
        </authorList>
    </citation>
    <scope>NUCLEOTIDE SEQUENCE [LARGE SCALE GENOMIC DNA]</scope>
    <source>
        <strain evidence="2 3">A-11-3</strain>
    </source>
</reference>
<dbReference type="EMBL" id="AMRJ01000010">
    <property type="protein sequence ID" value="EKF74595.1"/>
    <property type="molecule type" value="Genomic_DNA"/>
</dbReference>
<keyword evidence="1" id="KW-0472">Membrane</keyword>
<evidence type="ECO:0000313" key="3">
    <source>
        <dbReference type="Proteomes" id="UP000010164"/>
    </source>
</evidence>
<organism evidence="2 3">
    <name type="scientific">Alcanivorax hongdengensis A-11-3</name>
    <dbReference type="NCBI Taxonomy" id="1177179"/>
    <lineage>
        <taxon>Bacteria</taxon>
        <taxon>Pseudomonadati</taxon>
        <taxon>Pseudomonadota</taxon>
        <taxon>Gammaproteobacteria</taxon>
        <taxon>Oceanospirillales</taxon>
        <taxon>Alcanivoracaceae</taxon>
        <taxon>Alcanivorax</taxon>
    </lineage>
</organism>
<accession>L0WFJ9</accession>
<evidence type="ECO:0000256" key="1">
    <source>
        <dbReference type="SAM" id="Phobius"/>
    </source>
</evidence>
<feature type="transmembrane region" description="Helical" evidence="1">
    <location>
        <begin position="105"/>
        <end position="124"/>
    </location>
</feature>